<name>A0ABT7VWJ2_9GAMM</name>
<evidence type="ECO:0000256" key="3">
    <source>
        <dbReference type="ARBA" id="ARBA00022837"/>
    </source>
</evidence>
<feature type="domain" description="Calx-beta" evidence="5">
    <location>
        <begin position="158"/>
        <end position="251"/>
    </location>
</feature>
<keyword evidence="2" id="KW-0677">Repeat</keyword>
<dbReference type="SUPFAM" id="SSF141072">
    <property type="entry name" value="CalX-like"/>
    <property type="match status" value="3"/>
</dbReference>
<feature type="domain" description="Calx-beta" evidence="5">
    <location>
        <begin position="37"/>
        <end position="141"/>
    </location>
</feature>
<evidence type="ECO:0000256" key="1">
    <source>
        <dbReference type="ARBA" id="ARBA00022729"/>
    </source>
</evidence>
<feature type="non-terminal residue" evidence="6">
    <location>
        <position position="1"/>
    </location>
</feature>
<dbReference type="InterPro" id="IPR038081">
    <property type="entry name" value="CalX-like_sf"/>
</dbReference>
<dbReference type="EMBL" id="JAUCGM010000990">
    <property type="protein sequence ID" value="MDM8563957.1"/>
    <property type="molecule type" value="Genomic_DNA"/>
</dbReference>
<keyword evidence="4" id="KW-0406">Ion transport</keyword>
<dbReference type="InterPro" id="IPR003644">
    <property type="entry name" value="Calx_beta"/>
</dbReference>
<proteinExistence type="predicted"/>
<evidence type="ECO:0000313" key="7">
    <source>
        <dbReference type="Proteomes" id="UP001171945"/>
    </source>
</evidence>
<evidence type="ECO:0000313" key="6">
    <source>
        <dbReference type="EMBL" id="MDM8563957.1"/>
    </source>
</evidence>
<comment type="caution">
    <text evidence="6">The sequence shown here is derived from an EMBL/GenBank/DDBJ whole genome shotgun (WGS) entry which is preliminary data.</text>
</comment>
<keyword evidence="3" id="KW-0106">Calcium</keyword>
<evidence type="ECO:0000259" key="5">
    <source>
        <dbReference type="SMART" id="SM00237"/>
    </source>
</evidence>
<keyword evidence="1" id="KW-0732">Signal</keyword>
<protein>
    <submittedName>
        <fullName evidence="6">Calx-beta domain-containing protein</fullName>
    </submittedName>
</protein>
<dbReference type="PANTHER" id="PTHR11878">
    <property type="entry name" value="SODIUM/CALCIUM EXCHANGER"/>
    <property type="match status" value="1"/>
</dbReference>
<evidence type="ECO:0000256" key="4">
    <source>
        <dbReference type="ARBA" id="ARBA00023065"/>
    </source>
</evidence>
<keyword evidence="7" id="KW-1185">Reference proteome</keyword>
<feature type="non-terminal residue" evidence="6">
    <location>
        <position position="345"/>
    </location>
</feature>
<reference evidence="6" key="1">
    <citation type="submission" date="2023-06" db="EMBL/GenBank/DDBJ databases">
        <title>Uncultivated large filamentous bacteria from sulfidic sediments reveal new species and different genomic features in energy metabolism and defense.</title>
        <authorList>
            <person name="Fonseca A."/>
        </authorList>
    </citation>
    <scope>NUCLEOTIDE SEQUENCE</scope>
    <source>
        <strain evidence="6">HSG4</strain>
    </source>
</reference>
<dbReference type="SMART" id="SM00237">
    <property type="entry name" value="Calx_beta"/>
    <property type="match status" value="2"/>
</dbReference>
<dbReference type="Gene3D" id="2.60.40.2030">
    <property type="match status" value="3"/>
</dbReference>
<organism evidence="6 7">
    <name type="scientific">Candidatus Marithioploca araucensis</name>
    <dbReference type="NCBI Taxonomy" id="70273"/>
    <lineage>
        <taxon>Bacteria</taxon>
        <taxon>Pseudomonadati</taxon>
        <taxon>Pseudomonadota</taxon>
        <taxon>Gammaproteobacteria</taxon>
        <taxon>Thiotrichales</taxon>
        <taxon>Thiotrichaceae</taxon>
        <taxon>Candidatus Marithioploca</taxon>
    </lineage>
</organism>
<gene>
    <name evidence="6" type="ORF">QUF54_11445</name>
</gene>
<dbReference type="PANTHER" id="PTHR11878:SF65">
    <property type="entry name" value="NA_CA-EXCHANGE PROTEIN, ISOFORM G"/>
    <property type="match status" value="1"/>
</dbReference>
<dbReference type="Pfam" id="PF03160">
    <property type="entry name" value="Calx-beta"/>
    <property type="match status" value="3"/>
</dbReference>
<accession>A0ABT7VWJ2</accession>
<keyword evidence="4" id="KW-0813">Transport</keyword>
<evidence type="ECO:0000256" key="2">
    <source>
        <dbReference type="ARBA" id="ARBA00022737"/>
    </source>
</evidence>
<dbReference type="Proteomes" id="UP001171945">
    <property type="component" value="Unassembled WGS sequence"/>
</dbReference>
<sequence length="345" mass="36357">WYTLSNVTFGTATIGGKTVVTAQYHLKDGELGDNTGVDGRIVDPGGITTSKNFDNVVGFITKTENVSTKTGEATLIVSRSGREGSLSVDYATANGSAIANQDYQTTNGTLTWKNGERADKTIPVPLLSGATTGRAFTITLTNLTVSEPETAVLGLDITTVNIYSNVISFAAANENISIQAGNTDLVVSRSGVHNDVSVDYTTVNGTAIANTDYQPITGTLTWKDGDDADKTISLSLLDEAMINNTLNVVLSNLTVTDSQTQVAVEDGILERDTVAVTIISEDENVIGFTSIGYNALKKDAVATITVKRSGDIQGEVTVDYSTLEATALANQDYQATEGTLTWANG</sequence>
<dbReference type="InterPro" id="IPR051171">
    <property type="entry name" value="CaCA"/>
</dbReference>